<accession>A0A1Y2L9F5</accession>
<sequence>MSFFNSVGKFFRDAGTSIGRIVTDSAIDIANVATGFQFSKDMETAKKAMTDVGFKSASDAIKDNHYGHLKELGKTAKKKNDEIEKRTNDFKALDTRFTSRLDTYGVLLSDLNRLINLGETVRAALKAESQLSSIPYEMPPEFPSPKQFQMTKSVAIEAIEIAQLSSDGLSAAALATWSGTKLGTKLAKSAASVGRSARIASTASKASAALLVVSVGLDIGMSIAILEQQSKELPKFISARDEDLRLLETERTSLQTKFDAVEAGIKSMLAITDPALSEESWSDWLDERKRQLRDILYQSVSEKTFYEGAENIARQNSGKSERVRIKEIHATYPALNRKTIKAIITLIDAKAENTAAA</sequence>
<proteinExistence type="predicted"/>
<dbReference type="RefSeq" id="WP_085620114.1">
    <property type="nucleotide sequence ID" value="NZ_CAXBPE010000006.1"/>
</dbReference>
<dbReference type="OrthoDB" id="10020156at2"/>
<evidence type="ECO:0000313" key="1">
    <source>
        <dbReference type="EMBL" id="OSQ46670.1"/>
    </source>
</evidence>
<keyword evidence="2" id="KW-1185">Reference proteome</keyword>
<dbReference type="EMBL" id="JFKB01000011">
    <property type="protein sequence ID" value="OSQ46670.1"/>
    <property type="molecule type" value="Genomic_DNA"/>
</dbReference>
<evidence type="ECO:0000313" key="2">
    <source>
        <dbReference type="Proteomes" id="UP000193396"/>
    </source>
</evidence>
<gene>
    <name evidence="1" type="ORF">TALK_15800</name>
</gene>
<dbReference type="AlphaFoldDB" id="A0A1Y2L9F5"/>
<dbReference type="STRING" id="1293890.TALK_15800"/>
<name>A0A1Y2L9F5_9PROT</name>
<reference evidence="1 2" key="1">
    <citation type="submission" date="2014-03" db="EMBL/GenBank/DDBJ databases">
        <title>The draft genome sequence of Thalassospira alkalitolerans JCM 18968.</title>
        <authorList>
            <person name="Lai Q."/>
            <person name="Shao Z."/>
        </authorList>
    </citation>
    <scope>NUCLEOTIDE SEQUENCE [LARGE SCALE GENOMIC DNA]</scope>
    <source>
        <strain evidence="1 2">JCM 18968</strain>
    </source>
</reference>
<protein>
    <submittedName>
        <fullName evidence="1">Uncharacterized protein</fullName>
    </submittedName>
</protein>
<organism evidence="1 2">
    <name type="scientific">Thalassospira alkalitolerans</name>
    <dbReference type="NCBI Taxonomy" id="1293890"/>
    <lineage>
        <taxon>Bacteria</taxon>
        <taxon>Pseudomonadati</taxon>
        <taxon>Pseudomonadota</taxon>
        <taxon>Alphaproteobacteria</taxon>
        <taxon>Rhodospirillales</taxon>
        <taxon>Thalassospiraceae</taxon>
        <taxon>Thalassospira</taxon>
    </lineage>
</organism>
<dbReference type="Proteomes" id="UP000193396">
    <property type="component" value="Unassembled WGS sequence"/>
</dbReference>
<comment type="caution">
    <text evidence="1">The sequence shown here is derived from an EMBL/GenBank/DDBJ whole genome shotgun (WGS) entry which is preliminary data.</text>
</comment>